<dbReference type="Proteomes" id="UP000192042">
    <property type="component" value="Chromosome I"/>
</dbReference>
<sequence length="67" mass="8011">MSSSELETTIAELIRLLDQQMDDRALAWFLVWKLYCRYDPSPEQSNREWLKGIVHVFREELKKRGIA</sequence>
<dbReference type="AlphaFoldDB" id="A0A1W1I1C8"/>
<dbReference type="KEGG" id="nja:NSJP_0633"/>
<accession>A0A1W1I1C8</accession>
<protein>
    <submittedName>
        <fullName evidence="1">Uncharacterized protein</fullName>
    </submittedName>
</protein>
<dbReference type="STRING" id="1325564.NSJP_0633"/>
<evidence type="ECO:0000313" key="2">
    <source>
        <dbReference type="Proteomes" id="UP000192042"/>
    </source>
</evidence>
<dbReference type="EMBL" id="LT828648">
    <property type="protein sequence ID" value="SLM46805.1"/>
    <property type="molecule type" value="Genomic_DNA"/>
</dbReference>
<name>A0A1W1I1C8_9BACT</name>
<keyword evidence="2" id="KW-1185">Reference proteome</keyword>
<proteinExistence type="predicted"/>
<organism evidence="1 2">
    <name type="scientific">Nitrospira japonica</name>
    <dbReference type="NCBI Taxonomy" id="1325564"/>
    <lineage>
        <taxon>Bacteria</taxon>
        <taxon>Pseudomonadati</taxon>
        <taxon>Nitrospirota</taxon>
        <taxon>Nitrospiria</taxon>
        <taxon>Nitrospirales</taxon>
        <taxon>Nitrospiraceae</taxon>
        <taxon>Nitrospira</taxon>
    </lineage>
</organism>
<reference evidence="1" key="1">
    <citation type="submission" date="2017-03" db="EMBL/GenBank/DDBJ databases">
        <authorList>
            <person name="Afonso C.L."/>
            <person name="Miller P.J."/>
            <person name="Scott M.A."/>
            <person name="Spackman E."/>
            <person name="Goraichik I."/>
            <person name="Dimitrov K.M."/>
            <person name="Suarez D.L."/>
            <person name="Swayne D.E."/>
        </authorList>
    </citation>
    <scope>NUCLEOTIDE SEQUENCE [LARGE SCALE GENOMIC DNA]</scope>
    <source>
        <strain evidence="1">Genome sequencing of Nitrospira japonica strain NJ11</strain>
    </source>
</reference>
<evidence type="ECO:0000313" key="1">
    <source>
        <dbReference type="EMBL" id="SLM46805.1"/>
    </source>
</evidence>
<gene>
    <name evidence="1" type="ORF">NSJP_0633</name>
</gene>